<dbReference type="AlphaFoldDB" id="A0A0A9AC42"/>
<evidence type="ECO:0000313" key="1">
    <source>
        <dbReference type="EMBL" id="JAD48666.1"/>
    </source>
</evidence>
<reference evidence="1" key="1">
    <citation type="submission" date="2014-09" db="EMBL/GenBank/DDBJ databases">
        <authorList>
            <person name="Magalhaes I.L.F."/>
            <person name="Oliveira U."/>
            <person name="Santos F.R."/>
            <person name="Vidigal T.H.D.A."/>
            <person name="Brescovit A.D."/>
            <person name="Santos A.J."/>
        </authorList>
    </citation>
    <scope>NUCLEOTIDE SEQUENCE</scope>
    <source>
        <tissue evidence="1">Shoot tissue taken approximately 20 cm above the soil surface</tissue>
    </source>
</reference>
<organism evidence="1">
    <name type="scientific">Arundo donax</name>
    <name type="common">Giant reed</name>
    <name type="synonym">Donax arundinaceus</name>
    <dbReference type="NCBI Taxonomy" id="35708"/>
    <lineage>
        <taxon>Eukaryota</taxon>
        <taxon>Viridiplantae</taxon>
        <taxon>Streptophyta</taxon>
        <taxon>Embryophyta</taxon>
        <taxon>Tracheophyta</taxon>
        <taxon>Spermatophyta</taxon>
        <taxon>Magnoliopsida</taxon>
        <taxon>Liliopsida</taxon>
        <taxon>Poales</taxon>
        <taxon>Poaceae</taxon>
        <taxon>PACMAD clade</taxon>
        <taxon>Arundinoideae</taxon>
        <taxon>Arundineae</taxon>
        <taxon>Arundo</taxon>
    </lineage>
</organism>
<accession>A0A0A9AC42</accession>
<dbReference type="EMBL" id="GBRH01249229">
    <property type="protein sequence ID" value="JAD48666.1"/>
    <property type="molecule type" value="Transcribed_RNA"/>
</dbReference>
<sequence length="84" mass="9680">MIDAMQAPLGLSDIIRQLPILLLAHPKWCRDDLPCVPFHIHHSYLTLSPRQDLIQHAIKIGTKHVRHHVKVNPVTFAMTPHPRF</sequence>
<proteinExistence type="predicted"/>
<name>A0A0A9AC42_ARUDO</name>
<protein>
    <submittedName>
        <fullName evidence="1">Uncharacterized protein</fullName>
    </submittedName>
</protein>
<reference evidence="1" key="2">
    <citation type="journal article" date="2015" name="Data Brief">
        <title>Shoot transcriptome of the giant reed, Arundo donax.</title>
        <authorList>
            <person name="Barrero R.A."/>
            <person name="Guerrero F.D."/>
            <person name="Moolhuijzen P."/>
            <person name="Goolsby J.A."/>
            <person name="Tidwell J."/>
            <person name="Bellgard S.E."/>
            <person name="Bellgard M.I."/>
        </authorList>
    </citation>
    <scope>NUCLEOTIDE SEQUENCE</scope>
    <source>
        <tissue evidence="1">Shoot tissue taken approximately 20 cm above the soil surface</tissue>
    </source>
</reference>